<feature type="region of interest" description="Disordered" evidence="2">
    <location>
        <begin position="1"/>
        <end position="36"/>
    </location>
</feature>
<evidence type="ECO:0000256" key="1">
    <source>
        <dbReference type="ARBA" id="ARBA00023242"/>
    </source>
</evidence>
<dbReference type="GO" id="GO:0000981">
    <property type="term" value="F:DNA-binding transcription factor activity, RNA polymerase II-specific"/>
    <property type="evidence" value="ECO:0007669"/>
    <property type="project" value="InterPro"/>
</dbReference>
<dbReference type="PROSITE" id="PS00463">
    <property type="entry name" value="ZN2_CY6_FUNGAL_1"/>
    <property type="match status" value="1"/>
</dbReference>
<dbReference type="PANTHER" id="PTHR31668">
    <property type="entry name" value="GLUCOSE TRANSPORT TRANSCRIPTION REGULATOR RGT1-RELATED-RELATED"/>
    <property type="match status" value="1"/>
</dbReference>
<dbReference type="Gene3D" id="4.10.240.10">
    <property type="entry name" value="Zn(2)-C6 fungal-type DNA-binding domain"/>
    <property type="match status" value="1"/>
</dbReference>
<dbReference type="PROSITE" id="PS50048">
    <property type="entry name" value="ZN2_CY6_FUNGAL_2"/>
    <property type="match status" value="1"/>
</dbReference>
<keyword evidence="1" id="KW-0539">Nucleus</keyword>
<dbReference type="Proteomes" id="UP000325313">
    <property type="component" value="Unassembled WGS sequence"/>
</dbReference>
<protein>
    <recommendedName>
        <fullName evidence="3">Zn(2)-C6 fungal-type domain-containing protein</fullName>
    </recommendedName>
</protein>
<reference evidence="4 5" key="1">
    <citation type="submission" date="2019-05" db="EMBL/GenBank/DDBJ databases">
        <title>Emergence of the Ug99 lineage of the wheat stem rust pathogen through somatic hybridization.</title>
        <authorList>
            <person name="Li F."/>
            <person name="Upadhyaya N.M."/>
            <person name="Sperschneider J."/>
            <person name="Matny O."/>
            <person name="Nguyen-Phuc H."/>
            <person name="Mago R."/>
            <person name="Raley C."/>
            <person name="Miller M.E."/>
            <person name="Silverstein K.A.T."/>
            <person name="Henningsen E."/>
            <person name="Hirsch C.D."/>
            <person name="Visser B."/>
            <person name="Pretorius Z.A."/>
            <person name="Steffenson B.J."/>
            <person name="Schwessinger B."/>
            <person name="Dodds P.N."/>
            <person name="Figueroa M."/>
        </authorList>
    </citation>
    <scope>NUCLEOTIDE SEQUENCE [LARGE SCALE GENOMIC DNA]</scope>
    <source>
        <strain evidence="4 5">Ug99</strain>
    </source>
</reference>
<dbReference type="SUPFAM" id="SSF57701">
    <property type="entry name" value="Zn2/Cys6 DNA-binding domain"/>
    <property type="match status" value="1"/>
</dbReference>
<dbReference type="CDD" id="cd00067">
    <property type="entry name" value="GAL4"/>
    <property type="match status" value="1"/>
</dbReference>
<comment type="caution">
    <text evidence="4">The sequence shown here is derived from an EMBL/GenBank/DDBJ whole genome shotgun (WGS) entry which is preliminary data.</text>
</comment>
<dbReference type="GO" id="GO:0008270">
    <property type="term" value="F:zinc ion binding"/>
    <property type="evidence" value="ECO:0007669"/>
    <property type="project" value="InterPro"/>
</dbReference>
<evidence type="ECO:0000313" key="5">
    <source>
        <dbReference type="Proteomes" id="UP000325313"/>
    </source>
</evidence>
<dbReference type="InterPro" id="IPR036864">
    <property type="entry name" value="Zn2-C6_fun-type_DNA-bd_sf"/>
</dbReference>
<feature type="domain" description="Zn(2)-C6 fungal-type" evidence="3">
    <location>
        <begin position="45"/>
        <end position="77"/>
    </location>
</feature>
<evidence type="ECO:0000259" key="3">
    <source>
        <dbReference type="PROSITE" id="PS50048"/>
    </source>
</evidence>
<evidence type="ECO:0000256" key="2">
    <source>
        <dbReference type="SAM" id="MobiDB-lite"/>
    </source>
</evidence>
<proteinExistence type="predicted"/>
<dbReference type="AlphaFoldDB" id="A0A5B0M7L1"/>
<dbReference type="Pfam" id="PF00172">
    <property type="entry name" value="Zn_clus"/>
    <property type="match status" value="1"/>
</dbReference>
<dbReference type="InterPro" id="IPR050797">
    <property type="entry name" value="Carb_Metab_Trans_Reg"/>
</dbReference>
<dbReference type="EMBL" id="VDEP01000478">
    <property type="protein sequence ID" value="KAA1072541.1"/>
    <property type="molecule type" value="Genomic_DNA"/>
</dbReference>
<accession>A0A5B0M7L1</accession>
<evidence type="ECO:0000313" key="4">
    <source>
        <dbReference type="EMBL" id="KAA1072541.1"/>
    </source>
</evidence>
<dbReference type="SMART" id="SM00066">
    <property type="entry name" value="GAL4"/>
    <property type="match status" value="1"/>
</dbReference>
<sequence length="114" mass="13347">MANSLPTADRYQLQQQQQQKESTIQFKPVDSTEQPKRVRQRTLRACDSCRKMKIKCMMNSDEPPCEACKLTSRDCKFEHVGVKREKPPSVRYSLLAMNHLILSQNRDIDIRAFF</sequence>
<organism evidence="4 5">
    <name type="scientific">Puccinia graminis f. sp. tritici</name>
    <dbReference type="NCBI Taxonomy" id="56615"/>
    <lineage>
        <taxon>Eukaryota</taxon>
        <taxon>Fungi</taxon>
        <taxon>Dikarya</taxon>
        <taxon>Basidiomycota</taxon>
        <taxon>Pucciniomycotina</taxon>
        <taxon>Pucciniomycetes</taxon>
        <taxon>Pucciniales</taxon>
        <taxon>Pucciniaceae</taxon>
        <taxon>Puccinia</taxon>
    </lineage>
</organism>
<gene>
    <name evidence="4" type="ORF">PGTUg99_014162</name>
</gene>
<dbReference type="InterPro" id="IPR001138">
    <property type="entry name" value="Zn2Cys6_DnaBD"/>
</dbReference>
<name>A0A5B0M7L1_PUCGR</name>